<evidence type="ECO:0000313" key="2">
    <source>
        <dbReference type="Proteomes" id="UP000663870"/>
    </source>
</evidence>
<dbReference type="AlphaFoldDB" id="A0A815C5B5"/>
<name>A0A815C5B5_9BILA</name>
<evidence type="ECO:0000313" key="1">
    <source>
        <dbReference type="EMBL" id="CAF1282425.1"/>
    </source>
</evidence>
<dbReference type="Proteomes" id="UP000663870">
    <property type="component" value="Unassembled WGS sequence"/>
</dbReference>
<proteinExistence type="predicted"/>
<sequence>MSANSINDIKVDHFGSGIDYLATTSLGPCIGFVVLLDNNQHIFIEHRSSVYIPPLINLATVRLCFQNVAKHVSDLLPISSITSVWIFGGLSNDLNYSKFQTFIDDINKSSSDNVLLKNIKYGDVCFNLGTNFPENGECNIDLLVSRNLEEENHTIYIIQNVTTFTAGNEIIGVLAIEIKTNKRSFMVNVFQTQNNQNKTVKEINFLVESIKYFRLRAERVGAEEVKNDMAAQLMNDAKQLYKKTKADKKRQIELIPADKEIFENYGDNNVEHDSEDEDQFI</sequence>
<comment type="caution">
    <text evidence="1">The sequence shown here is derived from an EMBL/GenBank/DDBJ whole genome shotgun (WGS) entry which is preliminary data.</text>
</comment>
<keyword evidence="2" id="KW-1185">Reference proteome</keyword>
<dbReference type="EMBL" id="CAJNOL010001080">
    <property type="protein sequence ID" value="CAF1282425.1"/>
    <property type="molecule type" value="Genomic_DNA"/>
</dbReference>
<reference evidence="1" key="1">
    <citation type="submission" date="2021-02" db="EMBL/GenBank/DDBJ databases">
        <authorList>
            <person name="Nowell W R."/>
        </authorList>
    </citation>
    <scope>NUCLEOTIDE SEQUENCE</scope>
</reference>
<accession>A0A815C5B5</accession>
<organism evidence="1 2">
    <name type="scientific">Rotaria sordida</name>
    <dbReference type="NCBI Taxonomy" id="392033"/>
    <lineage>
        <taxon>Eukaryota</taxon>
        <taxon>Metazoa</taxon>
        <taxon>Spiralia</taxon>
        <taxon>Gnathifera</taxon>
        <taxon>Rotifera</taxon>
        <taxon>Eurotatoria</taxon>
        <taxon>Bdelloidea</taxon>
        <taxon>Philodinida</taxon>
        <taxon>Philodinidae</taxon>
        <taxon>Rotaria</taxon>
    </lineage>
</organism>
<protein>
    <submittedName>
        <fullName evidence="1">Uncharacterized protein</fullName>
    </submittedName>
</protein>
<gene>
    <name evidence="1" type="ORF">JXQ802_LOCUS28563</name>
</gene>